<evidence type="ECO:0000313" key="2">
    <source>
        <dbReference type="EMBL" id="CAA9491404.1"/>
    </source>
</evidence>
<feature type="compositionally biased region" description="Basic and acidic residues" evidence="1">
    <location>
        <begin position="60"/>
        <end position="70"/>
    </location>
</feature>
<protein>
    <submittedName>
        <fullName evidence="2">SSU ribosomal protein S8p (S15Ae)</fullName>
    </submittedName>
</protein>
<evidence type="ECO:0000256" key="1">
    <source>
        <dbReference type="SAM" id="MobiDB-lite"/>
    </source>
</evidence>
<organism evidence="2">
    <name type="scientific">uncultured Solirubrobacteraceae bacterium</name>
    <dbReference type="NCBI Taxonomy" id="1162706"/>
    <lineage>
        <taxon>Bacteria</taxon>
        <taxon>Bacillati</taxon>
        <taxon>Actinomycetota</taxon>
        <taxon>Thermoleophilia</taxon>
        <taxon>Solirubrobacterales</taxon>
        <taxon>Solirubrobacteraceae</taxon>
        <taxon>environmental samples</taxon>
    </lineage>
</organism>
<name>A0A6J4SBS2_9ACTN</name>
<keyword evidence="2" id="KW-0687">Ribonucleoprotein</keyword>
<sequence>VDDRSHRGLPHPDPQRHPGRPRDGRHALVQAQAGDGPRPARAGLHRGLRRRAAPSGQRRRAPDRPAEVHGRPRLGHLRPQARLAPGPADLRRLEVGPEGPRRHGHRDRLHLPGRDDRPRRAQGGHRRRSPRAGAL</sequence>
<proteinExistence type="predicted"/>
<feature type="region of interest" description="Disordered" evidence="1">
    <location>
        <begin position="1"/>
        <end position="135"/>
    </location>
</feature>
<dbReference type="AlphaFoldDB" id="A0A6J4SBS2"/>
<accession>A0A6J4SBS2</accession>
<feature type="non-terminal residue" evidence="2">
    <location>
        <position position="135"/>
    </location>
</feature>
<feature type="compositionally biased region" description="Basic residues" evidence="1">
    <location>
        <begin position="120"/>
        <end position="135"/>
    </location>
</feature>
<gene>
    <name evidence="2" type="ORF">AVDCRST_MAG30-1387</name>
</gene>
<dbReference type="EMBL" id="CADCVS010000199">
    <property type="protein sequence ID" value="CAA9491404.1"/>
    <property type="molecule type" value="Genomic_DNA"/>
</dbReference>
<feature type="compositionally biased region" description="Basic and acidic residues" evidence="1">
    <location>
        <begin position="13"/>
        <end position="26"/>
    </location>
</feature>
<feature type="compositionally biased region" description="Basic and acidic residues" evidence="1">
    <location>
        <begin position="89"/>
        <end position="101"/>
    </location>
</feature>
<feature type="compositionally biased region" description="Basic residues" evidence="1">
    <location>
        <begin position="43"/>
        <end position="59"/>
    </location>
</feature>
<keyword evidence="2" id="KW-0689">Ribosomal protein</keyword>
<dbReference type="GO" id="GO:0005840">
    <property type="term" value="C:ribosome"/>
    <property type="evidence" value="ECO:0007669"/>
    <property type="project" value="UniProtKB-KW"/>
</dbReference>
<reference evidence="2" key="1">
    <citation type="submission" date="2020-02" db="EMBL/GenBank/DDBJ databases">
        <authorList>
            <person name="Meier V. D."/>
        </authorList>
    </citation>
    <scope>NUCLEOTIDE SEQUENCE</scope>
    <source>
        <strain evidence="2">AVDCRST_MAG30</strain>
    </source>
</reference>
<feature type="non-terminal residue" evidence="2">
    <location>
        <position position="1"/>
    </location>
</feature>
<feature type="compositionally biased region" description="Basic and acidic residues" evidence="1">
    <location>
        <begin position="109"/>
        <end position="119"/>
    </location>
</feature>